<evidence type="ECO:0000259" key="3">
    <source>
        <dbReference type="PROSITE" id="PS51371"/>
    </source>
</evidence>
<gene>
    <name evidence="4" type="ORF">CGL51_11985</name>
    <name evidence="5" type="ORF">CGL52_13380</name>
</gene>
<proteinExistence type="predicted"/>
<feature type="domain" description="CBS" evidence="3">
    <location>
        <begin position="72"/>
        <end position="131"/>
    </location>
</feature>
<evidence type="ECO:0000313" key="7">
    <source>
        <dbReference type="Proteomes" id="UP000257123"/>
    </source>
</evidence>
<protein>
    <submittedName>
        <fullName evidence="5">Signal transduction protein</fullName>
    </submittedName>
</protein>
<dbReference type="CDD" id="cd09836">
    <property type="entry name" value="CBS_pair_arch"/>
    <property type="match status" value="1"/>
</dbReference>
<dbReference type="PROSITE" id="PS51371">
    <property type="entry name" value="CBS"/>
    <property type="match status" value="2"/>
</dbReference>
<dbReference type="Gene3D" id="3.10.580.10">
    <property type="entry name" value="CBS-domain"/>
    <property type="match status" value="1"/>
</dbReference>
<comment type="caution">
    <text evidence="5">The sequence shown here is derived from an EMBL/GenBank/DDBJ whole genome shotgun (WGS) entry which is preliminary data.</text>
</comment>
<dbReference type="RefSeq" id="WP_116421874.1">
    <property type="nucleotide sequence ID" value="NZ_NMUE01000052.1"/>
</dbReference>
<dbReference type="InterPro" id="IPR000644">
    <property type="entry name" value="CBS_dom"/>
</dbReference>
<dbReference type="OrthoDB" id="43333at2157"/>
<name>A0A371QXJ4_9CREN</name>
<dbReference type="Proteomes" id="UP000256877">
    <property type="component" value="Unassembled WGS sequence"/>
</dbReference>
<accession>A0A371QXJ4</accession>
<dbReference type="Proteomes" id="UP000257123">
    <property type="component" value="Unassembled WGS sequence"/>
</dbReference>
<evidence type="ECO:0000313" key="5">
    <source>
        <dbReference type="EMBL" id="RFA95049.1"/>
    </source>
</evidence>
<evidence type="ECO:0000256" key="2">
    <source>
        <dbReference type="PROSITE-ProRule" id="PRU00703"/>
    </source>
</evidence>
<dbReference type="SUPFAM" id="SSF54631">
    <property type="entry name" value="CBS-domain pair"/>
    <property type="match status" value="1"/>
</dbReference>
<evidence type="ECO:0000313" key="4">
    <source>
        <dbReference type="EMBL" id="RFA93898.1"/>
    </source>
</evidence>
<keyword evidence="1 2" id="KW-0129">CBS domain</keyword>
<organism evidence="5 6">
    <name type="scientific">Pyrobaculum aerophilum</name>
    <dbReference type="NCBI Taxonomy" id="13773"/>
    <lineage>
        <taxon>Archaea</taxon>
        <taxon>Thermoproteota</taxon>
        <taxon>Thermoprotei</taxon>
        <taxon>Thermoproteales</taxon>
        <taxon>Thermoproteaceae</taxon>
        <taxon>Pyrobaculum</taxon>
    </lineage>
</organism>
<reference evidence="6 7" key="1">
    <citation type="submission" date="2017-07" db="EMBL/GenBank/DDBJ databases">
        <title>Draft genome sequence of aerobic hyperthermophilic archaea, Pyrobaculum aerophilum YKB31 and YKB32.</title>
        <authorList>
            <person name="Mochizuki T."/>
            <person name="Berliner A.J."/>
            <person name="Yoshida-Takashima Y."/>
            <person name="Takaki Y."/>
            <person name="Nunoura T."/>
            <person name="Takai K."/>
        </authorList>
    </citation>
    <scope>NUCLEOTIDE SEQUENCE [LARGE SCALE GENOMIC DNA]</scope>
    <source>
        <strain evidence="4 7">YKB31</strain>
        <strain evidence="5 6">YKB32</strain>
    </source>
</reference>
<dbReference type="PANTHER" id="PTHR43080:SF2">
    <property type="entry name" value="CBS DOMAIN-CONTAINING PROTEIN"/>
    <property type="match status" value="1"/>
</dbReference>
<sequence>MSKIGDYVKKPPIAVGEEATIKDVVSLMAQNNIGLVAIVDKSNKPIGVVSERDIIKALARGAKLEDKALDIATRGNLLAAKRGDDIYTVLKAMRERGIRHVLVLNDDGTLGGVVSIRDLVEDRALKTIGDKVWWPKPEE</sequence>
<dbReference type="InterPro" id="IPR046342">
    <property type="entry name" value="CBS_dom_sf"/>
</dbReference>
<dbReference type="PANTHER" id="PTHR43080">
    <property type="entry name" value="CBS DOMAIN-CONTAINING PROTEIN CBSX3, MITOCHONDRIAL"/>
    <property type="match status" value="1"/>
</dbReference>
<dbReference type="AlphaFoldDB" id="A0A371QXJ4"/>
<dbReference type="InterPro" id="IPR051257">
    <property type="entry name" value="Diverse_CBS-Domain"/>
</dbReference>
<evidence type="ECO:0000313" key="6">
    <source>
        <dbReference type="Proteomes" id="UP000256877"/>
    </source>
</evidence>
<dbReference type="EMBL" id="NMUF01000064">
    <property type="protein sequence ID" value="RFA95049.1"/>
    <property type="molecule type" value="Genomic_DNA"/>
</dbReference>
<dbReference type="Pfam" id="PF00571">
    <property type="entry name" value="CBS"/>
    <property type="match status" value="2"/>
</dbReference>
<dbReference type="SMART" id="SM00116">
    <property type="entry name" value="CBS"/>
    <property type="match status" value="2"/>
</dbReference>
<evidence type="ECO:0000256" key="1">
    <source>
        <dbReference type="ARBA" id="ARBA00023122"/>
    </source>
</evidence>
<feature type="domain" description="CBS" evidence="3">
    <location>
        <begin position="8"/>
        <end position="64"/>
    </location>
</feature>
<dbReference type="EMBL" id="NMUE01000052">
    <property type="protein sequence ID" value="RFA93898.1"/>
    <property type="molecule type" value="Genomic_DNA"/>
</dbReference>